<evidence type="ECO:0000256" key="1">
    <source>
        <dbReference type="SAM" id="MobiDB-lite"/>
    </source>
</evidence>
<evidence type="ECO:0000313" key="3">
    <source>
        <dbReference type="EMBL" id="CAH7684911.1"/>
    </source>
</evidence>
<feature type="region of interest" description="Disordered" evidence="1">
    <location>
        <begin position="732"/>
        <end position="753"/>
    </location>
</feature>
<feature type="region of interest" description="Disordered" evidence="1">
    <location>
        <begin position="453"/>
        <end position="515"/>
    </location>
</feature>
<dbReference type="GO" id="GO:0030479">
    <property type="term" value="C:actin cortical patch"/>
    <property type="evidence" value="ECO:0007669"/>
    <property type="project" value="TreeGrafter"/>
</dbReference>
<feature type="compositionally biased region" description="Polar residues" evidence="1">
    <location>
        <begin position="743"/>
        <end position="753"/>
    </location>
</feature>
<dbReference type="EMBL" id="CALTRL010005692">
    <property type="protein sequence ID" value="CAH7684911.1"/>
    <property type="molecule type" value="Genomic_DNA"/>
</dbReference>
<dbReference type="GO" id="GO:0006897">
    <property type="term" value="P:endocytosis"/>
    <property type="evidence" value="ECO:0007669"/>
    <property type="project" value="TreeGrafter"/>
</dbReference>
<feature type="non-terminal residue" evidence="3">
    <location>
        <position position="1"/>
    </location>
</feature>
<dbReference type="GO" id="GO:0071933">
    <property type="term" value="F:Arp2/3 complex binding"/>
    <property type="evidence" value="ECO:0007669"/>
    <property type="project" value="TreeGrafter"/>
</dbReference>
<evidence type="ECO:0000313" key="4">
    <source>
        <dbReference type="Proteomes" id="UP001153365"/>
    </source>
</evidence>
<feature type="region of interest" description="Disordered" evidence="1">
    <location>
        <begin position="571"/>
        <end position="636"/>
    </location>
</feature>
<dbReference type="GO" id="GO:0051666">
    <property type="term" value="P:actin cortical patch localization"/>
    <property type="evidence" value="ECO:0007669"/>
    <property type="project" value="TreeGrafter"/>
</dbReference>
<dbReference type="PANTHER" id="PTHR13357">
    <property type="entry name" value="SH3 ADAPTER PROTEIN SPIN90 NCK INTERACTING PROTEIN WITH SH3 DOMAIN"/>
    <property type="match status" value="1"/>
</dbReference>
<organism evidence="3 4">
    <name type="scientific">Phakopsora pachyrhizi</name>
    <name type="common">Asian soybean rust disease fungus</name>
    <dbReference type="NCBI Taxonomy" id="170000"/>
    <lineage>
        <taxon>Eukaryota</taxon>
        <taxon>Fungi</taxon>
        <taxon>Dikarya</taxon>
        <taxon>Basidiomycota</taxon>
        <taxon>Pucciniomycotina</taxon>
        <taxon>Pucciniomycetes</taxon>
        <taxon>Pucciniales</taxon>
        <taxon>Phakopsoraceae</taxon>
        <taxon>Phakopsora</taxon>
    </lineage>
</organism>
<dbReference type="Pfam" id="PF09431">
    <property type="entry name" value="SPIN90_LRD"/>
    <property type="match status" value="1"/>
</dbReference>
<dbReference type="InterPro" id="IPR030125">
    <property type="entry name" value="SPIN90/Ldb17"/>
</dbReference>
<evidence type="ECO:0000259" key="2">
    <source>
        <dbReference type="Pfam" id="PF09431"/>
    </source>
</evidence>
<feature type="domain" description="SPIN90/Ldb17 leucine-rich" evidence="2">
    <location>
        <begin position="225"/>
        <end position="393"/>
    </location>
</feature>
<proteinExistence type="predicted"/>
<feature type="compositionally biased region" description="Polar residues" evidence="1">
    <location>
        <begin position="594"/>
        <end position="603"/>
    </location>
</feature>
<dbReference type="PANTHER" id="PTHR13357:SF1">
    <property type="entry name" value="NCK-INTERACTING PROTEIN WITH SH3 DOMAIN"/>
    <property type="match status" value="1"/>
</dbReference>
<feature type="compositionally biased region" description="Polar residues" evidence="1">
    <location>
        <begin position="622"/>
        <end position="634"/>
    </location>
</feature>
<accession>A0AAV0BFU4</accession>
<sequence length="819" mass="91481">IGPDSQLDQIDEALVESVKLIASNLCGCLSDQDSLNRAISSLIQSYFFINHIKRMTSLLILILSQPSTPTSSILVSCYVLIFKGYEEPSFFITLRDLKFPDSIIDSQFSSNQINHTSEIESKLSDCNHVSGVISVLVGIGKRIAFLTSSVIRNDDQTQSDQALSNEEDSLILESFATGKLGLILGNLLYELCRVQKLETELLRLFDKDMINNLFELVELTRDHQDETFNYTLIKLIIALNEQFMIAGLLQMKISSRQRNSHPSLPPSNHRTNEVLSSQAFPNIVIETMKHRLGETKTFGENLIFILNRASHSSPEGLCVSLLILKILYLLFTTTGTHEYFYTNDLCVLVDVFIRELSDLPDDCEDLLHTYLRVLHPLLTSTQLRTYFYKRKEIRHSLLSLIKFEHLRELNPTTKRLVERNLKADWCIELERSNENIQESGLGGVNWMKTRSMSSETFTSQNSNAGSMPDVVNSTTGPKPASNFTQSKLSNDSTLSLQTTRASSDPLKTNPMGHQALSPLSSTFTLSAESIESSKVRVQVASVTDKLEKEFDINQEDFREVDSLEGLISHITRPTSPLSSAEDPAPPPMECSLRPGSSSSASNIPTRRPAPKPPAVTKKPSTFLRNNTDRPQSATDALRSEHCLVSIISKQTNCEKTQEAGLPTVTITDPQIRSTENNLEKVGERILRRVAPSPPASLPSISNQPYNNNNTNYSMGEEIPRRRKAPLPPTQYGQLGKLKEPQRSLRSTKSSIQLSDTKHKIRDFNISAGIGNEQLKVTDGEVGKTNNGSGRRYSHHSRVISLSSKDSGNDFDPFSEDFKI</sequence>
<gene>
    <name evidence="3" type="ORF">PPACK8108_LOCUS19351</name>
</gene>
<dbReference type="Proteomes" id="UP001153365">
    <property type="component" value="Unassembled WGS sequence"/>
</dbReference>
<feature type="region of interest" description="Disordered" evidence="1">
    <location>
        <begin position="777"/>
        <end position="819"/>
    </location>
</feature>
<keyword evidence="4" id="KW-1185">Reference proteome</keyword>
<feature type="compositionally biased region" description="Polar residues" evidence="1">
    <location>
        <begin position="453"/>
        <end position="506"/>
    </location>
</feature>
<dbReference type="GO" id="GO:0000147">
    <property type="term" value="P:actin cortical patch assembly"/>
    <property type="evidence" value="ECO:0007669"/>
    <property type="project" value="TreeGrafter"/>
</dbReference>
<name>A0AAV0BFU4_PHAPC</name>
<protein>
    <recommendedName>
        <fullName evidence="2">SPIN90/Ldb17 leucine-rich domain-containing protein</fullName>
    </recommendedName>
</protein>
<comment type="caution">
    <text evidence="3">The sequence shown here is derived from an EMBL/GenBank/DDBJ whole genome shotgun (WGS) entry which is preliminary data.</text>
</comment>
<reference evidence="3" key="1">
    <citation type="submission" date="2022-06" db="EMBL/GenBank/DDBJ databases">
        <authorList>
            <consortium name="SYNGENTA / RWTH Aachen University"/>
        </authorList>
    </citation>
    <scope>NUCLEOTIDE SEQUENCE</scope>
</reference>
<dbReference type="AlphaFoldDB" id="A0AAV0BFU4"/>
<dbReference type="InterPro" id="IPR018556">
    <property type="entry name" value="SPIN90/Ldb17_LRD"/>
</dbReference>